<keyword evidence="1" id="KW-0472">Membrane</keyword>
<protein>
    <submittedName>
        <fullName evidence="3">Pilus assembly protein TadE</fullName>
    </submittedName>
</protein>
<accession>A0A2W5NEJ7</accession>
<proteinExistence type="predicted"/>
<name>A0A2W5NEJ7_9SPHN</name>
<evidence type="ECO:0000256" key="1">
    <source>
        <dbReference type="SAM" id="Phobius"/>
    </source>
</evidence>
<comment type="caution">
    <text evidence="3">The sequence shown here is derived from an EMBL/GenBank/DDBJ whole genome shotgun (WGS) entry which is preliminary data.</text>
</comment>
<reference evidence="3 4" key="1">
    <citation type="submission" date="2017-08" db="EMBL/GenBank/DDBJ databases">
        <title>Infants hospitalized years apart are colonized by the same room-sourced microbial strains.</title>
        <authorList>
            <person name="Brooks B."/>
            <person name="Olm M.R."/>
            <person name="Firek B.A."/>
            <person name="Baker R."/>
            <person name="Thomas B.C."/>
            <person name="Morowitz M.J."/>
            <person name="Banfield J.F."/>
        </authorList>
    </citation>
    <scope>NUCLEOTIDE SEQUENCE [LARGE SCALE GENOMIC DNA]</scope>
    <source>
        <strain evidence="3">S2_005_002_R2_33</strain>
    </source>
</reference>
<dbReference type="Proteomes" id="UP000249082">
    <property type="component" value="Unassembled WGS sequence"/>
</dbReference>
<dbReference type="Pfam" id="PF07811">
    <property type="entry name" value="TadE"/>
    <property type="match status" value="1"/>
</dbReference>
<sequence length="144" mass="15035">MASAFNIKQLLKCERGMAALEFVFLAPALLALVFGIIIYSLYFSAVIGVRQAAAEGARAAVAGLSTSERIELAQTRARQVLDGYGRILGGNTTPLITASSDGVGAFKVKVSYDMGGSPIMKYGKIVPLPSSNVEASVVVTNGGY</sequence>
<evidence type="ECO:0000259" key="2">
    <source>
        <dbReference type="Pfam" id="PF07811"/>
    </source>
</evidence>
<keyword evidence="1" id="KW-0812">Transmembrane</keyword>
<dbReference type="EMBL" id="QFPX01000022">
    <property type="protein sequence ID" value="PZQ51956.1"/>
    <property type="molecule type" value="Genomic_DNA"/>
</dbReference>
<keyword evidence="1" id="KW-1133">Transmembrane helix</keyword>
<feature type="transmembrane region" description="Helical" evidence="1">
    <location>
        <begin position="20"/>
        <end position="42"/>
    </location>
</feature>
<evidence type="ECO:0000313" key="4">
    <source>
        <dbReference type="Proteomes" id="UP000249082"/>
    </source>
</evidence>
<gene>
    <name evidence="3" type="ORF">DI555_19905</name>
</gene>
<dbReference type="InterPro" id="IPR012495">
    <property type="entry name" value="TadE-like_dom"/>
</dbReference>
<evidence type="ECO:0000313" key="3">
    <source>
        <dbReference type="EMBL" id="PZQ51956.1"/>
    </source>
</evidence>
<feature type="domain" description="TadE-like" evidence="2">
    <location>
        <begin position="16"/>
        <end position="58"/>
    </location>
</feature>
<dbReference type="AlphaFoldDB" id="A0A2W5NEJ7"/>
<organism evidence="3 4">
    <name type="scientific">Novosphingobium pentaromativorans</name>
    <dbReference type="NCBI Taxonomy" id="205844"/>
    <lineage>
        <taxon>Bacteria</taxon>
        <taxon>Pseudomonadati</taxon>
        <taxon>Pseudomonadota</taxon>
        <taxon>Alphaproteobacteria</taxon>
        <taxon>Sphingomonadales</taxon>
        <taxon>Sphingomonadaceae</taxon>
        <taxon>Novosphingobium</taxon>
    </lineage>
</organism>